<keyword evidence="24" id="KW-1185">Reference proteome</keyword>
<dbReference type="Gene3D" id="3.40.50.300">
    <property type="entry name" value="P-loop containing nucleotide triphosphate hydrolases"/>
    <property type="match status" value="1"/>
</dbReference>
<dbReference type="Pfam" id="PF13855">
    <property type="entry name" value="LRR_8"/>
    <property type="match status" value="3"/>
</dbReference>
<dbReference type="GO" id="GO:0010082">
    <property type="term" value="P:regulation of root meristem growth"/>
    <property type="evidence" value="ECO:0007669"/>
    <property type="project" value="UniProtKB-ARBA"/>
</dbReference>
<keyword evidence="3" id="KW-0723">Serine/threonine-protein kinase</keyword>
<feature type="region of interest" description="Disordered" evidence="20">
    <location>
        <begin position="1267"/>
        <end position="1295"/>
    </location>
</feature>
<feature type="compositionally biased region" description="Polar residues" evidence="20">
    <location>
        <begin position="1276"/>
        <end position="1295"/>
    </location>
</feature>
<dbReference type="PROSITE" id="PS50011">
    <property type="entry name" value="PROTEIN_KINASE_DOM"/>
    <property type="match status" value="1"/>
</dbReference>
<comment type="subcellular location">
    <subcellularLocation>
        <location evidence="1">Cell membrane</location>
        <topology evidence="1">Single-pass type I membrane protein</topology>
    </subcellularLocation>
</comment>
<dbReference type="Pfam" id="PF18150">
    <property type="entry name" value="DUF5600"/>
    <property type="match status" value="1"/>
</dbReference>
<dbReference type="Gene3D" id="3.80.10.10">
    <property type="entry name" value="Ribonuclease Inhibitor"/>
    <property type="match status" value="4"/>
</dbReference>
<dbReference type="PANTHER" id="PTHR48056:SF5">
    <property type="entry name" value="RECEPTOR-LIKE PROTEIN KINASE 2"/>
    <property type="match status" value="1"/>
</dbReference>
<feature type="transmembrane region" description="Helical" evidence="21">
    <location>
        <begin position="910"/>
        <end position="931"/>
    </location>
</feature>
<evidence type="ECO:0000256" key="11">
    <source>
        <dbReference type="ARBA" id="ARBA00022777"/>
    </source>
</evidence>
<feature type="binding site" evidence="19">
    <location>
        <position position="1000"/>
    </location>
    <ligand>
        <name>ATP</name>
        <dbReference type="ChEBI" id="CHEBI:30616"/>
    </ligand>
</feature>
<dbReference type="GO" id="GO:0005886">
    <property type="term" value="C:plasma membrane"/>
    <property type="evidence" value="ECO:0007669"/>
    <property type="project" value="UniProtKB-SubCell"/>
</dbReference>
<dbReference type="SUPFAM" id="SSF56112">
    <property type="entry name" value="Protein kinase-like (PK-like)"/>
    <property type="match status" value="1"/>
</dbReference>
<dbReference type="InterPro" id="IPR032675">
    <property type="entry name" value="LRR_dom_sf"/>
</dbReference>
<keyword evidence="5" id="KW-0433">Leucine-rich repeat</keyword>
<accession>A0A803LAK1</accession>
<evidence type="ECO:0000256" key="16">
    <source>
        <dbReference type="ARBA" id="ARBA00023157"/>
    </source>
</evidence>
<dbReference type="FunFam" id="3.80.10.10:FF:000775">
    <property type="entry name" value="Predicted protein"/>
    <property type="match status" value="1"/>
</dbReference>
<dbReference type="PRINTS" id="PR00019">
    <property type="entry name" value="LEURICHRPT"/>
</dbReference>
<dbReference type="PROSITE" id="PS00108">
    <property type="entry name" value="PROTEIN_KINASE_ST"/>
    <property type="match status" value="1"/>
</dbReference>
<dbReference type="InterPro" id="IPR003591">
    <property type="entry name" value="Leu-rich_rpt_typical-subtyp"/>
</dbReference>
<dbReference type="Pfam" id="PF23598">
    <property type="entry name" value="LRR_14"/>
    <property type="match status" value="1"/>
</dbReference>
<organism evidence="23 24">
    <name type="scientific">Chenopodium quinoa</name>
    <name type="common">Quinoa</name>
    <dbReference type="NCBI Taxonomy" id="63459"/>
    <lineage>
        <taxon>Eukaryota</taxon>
        <taxon>Viridiplantae</taxon>
        <taxon>Streptophyta</taxon>
        <taxon>Embryophyta</taxon>
        <taxon>Tracheophyta</taxon>
        <taxon>Spermatophyta</taxon>
        <taxon>Magnoliopsida</taxon>
        <taxon>eudicotyledons</taxon>
        <taxon>Gunneridae</taxon>
        <taxon>Pentapetalae</taxon>
        <taxon>Caryophyllales</taxon>
        <taxon>Chenopodiaceae</taxon>
        <taxon>Chenopodioideae</taxon>
        <taxon>Atripliceae</taxon>
        <taxon>Chenopodium</taxon>
    </lineage>
</organism>
<dbReference type="SMART" id="SM00369">
    <property type="entry name" value="LRR_TYP"/>
    <property type="match status" value="9"/>
</dbReference>
<evidence type="ECO:0000256" key="19">
    <source>
        <dbReference type="PROSITE-ProRule" id="PRU10141"/>
    </source>
</evidence>
<reference evidence="23" key="2">
    <citation type="submission" date="2021-03" db="UniProtKB">
        <authorList>
            <consortium name="EnsemblPlants"/>
        </authorList>
    </citation>
    <scope>IDENTIFICATION</scope>
</reference>
<dbReference type="InterPro" id="IPR031692">
    <property type="entry name" value="EHD_N"/>
</dbReference>
<dbReference type="FunFam" id="3.80.10.10:FF:000383">
    <property type="entry name" value="Leucine-rich repeat receptor protein kinase EMS1"/>
    <property type="match status" value="1"/>
</dbReference>
<evidence type="ECO:0000256" key="20">
    <source>
        <dbReference type="SAM" id="MobiDB-lite"/>
    </source>
</evidence>
<dbReference type="InterPro" id="IPR050647">
    <property type="entry name" value="Plant_LRR-RLKs"/>
</dbReference>
<dbReference type="InterPro" id="IPR055414">
    <property type="entry name" value="LRR_R13L4/SHOC2-like"/>
</dbReference>
<keyword evidence="9" id="KW-0677">Repeat</keyword>
<dbReference type="GO" id="GO:0042277">
    <property type="term" value="F:peptide binding"/>
    <property type="evidence" value="ECO:0007669"/>
    <property type="project" value="UniProtKB-ARBA"/>
</dbReference>
<dbReference type="InterPro" id="IPR011009">
    <property type="entry name" value="Kinase-like_dom_sf"/>
</dbReference>
<evidence type="ECO:0000256" key="7">
    <source>
        <dbReference type="ARBA" id="ARBA00022692"/>
    </source>
</evidence>
<dbReference type="InterPro" id="IPR017441">
    <property type="entry name" value="Protein_kinase_ATP_BS"/>
</dbReference>
<evidence type="ECO:0000256" key="5">
    <source>
        <dbReference type="ARBA" id="ARBA00022614"/>
    </source>
</evidence>
<dbReference type="OMA" id="AMDMSDN"/>
<keyword evidence="11" id="KW-0418">Kinase</keyword>
<evidence type="ECO:0000256" key="2">
    <source>
        <dbReference type="ARBA" id="ARBA00022475"/>
    </source>
</evidence>
<keyword evidence="8" id="KW-0732">Signal</keyword>
<evidence type="ECO:0000256" key="3">
    <source>
        <dbReference type="ARBA" id="ARBA00022527"/>
    </source>
</evidence>
<evidence type="ECO:0000313" key="24">
    <source>
        <dbReference type="Proteomes" id="UP000596660"/>
    </source>
</evidence>
<dbReference type="SMART" id="SM00220">
    <property type="entry name" value="S_TKc"/>
    <property type="match status" value="1"/>
</dbReference>
<keyword evidence="4" id="KW-0597">Phosphoprotein</keyword>
<evidence type="ECO:0000256" key="21">
    <source>
        <dbReference type="SAM" id="Phobius"/>
    </source>
</evidence>
<evidence type="ECO:0000256" key="8">
    <source>
        <dbReference type="ARBA" id="ARBA00022729"/>
    </source>
</evidence>
<evidence type="ECO:0000256" key="4">
    <source>
        <dbReference type="ARBA" id="ARBA00022553"/>
    </source>
</evidence>
<keyword evidence="10 19" id="KW-0547">Nucleotide-binding</keyword>
<sequence length="1325" mass="146018">MESYLSEISFSEVMEKLYKEKLKPLETEYHFCDFALPPMLVLGYASFVDTPAIRNRHVKTIQYRKIILWCAQKCDMILLFFDLHKPEICAEFKWLLSSLRGHEHKFRIVIYSVDGINPEKLTKAYGSLMWSLGKVINRPIACRAYIGFSEKVKNDFLNELKNYRKPDIRERIIMDFAKRAKDAKIHACIMSHLKKKMPFSWGITDQFQICDNLEDDFEKVSKKYGIPLEDLPRVDSSSQPSPPSAFSSWNPLDQNPCKWSFITCTSDYFVSEINIQSIQLALPFPSNISTLSHLQKLTISSCNLTGSIPESVGDSLQLTLLDLSSNGLVGYIPRTIGKLKNLQDLTLNSNQLTGKIPAELGDCISLENLSLFDNNFNGELPVELGRLINLQALRAGGNKDISGPIPEELGQCQNLTVLGLADTKISGSLPRSLGQLRKLDTIAVYTTMLSGEIPPELGNCSELVNLYLYQNSLSGSIPKELGRLEKLEKLLLWQNNLSGAIPEEIGNISSLVIIDLSLNTLSGTIPLSFGNLPNLLEIMLSSNNISGSIPSVLSNAANLVQLQVDNNQITGSVPAELGRLSGLQILFAWQNRLEGSIPSALANCSSLQALDLSHNSLTGSLPSGLFQLQNLTKLLLISNHISGSIPPEIGNCKSLVRLRLFNNRIIGEIPKEIGFLGSLSFLDLSYNRLSGSVPEEISKCKELQMLNLSNNTIRGSIPDALSSLSKLQALDLSYNQLTGPIPDGFGQLDSINSLILRGNSLSGSIPSSLGSCLELQLIDLSSNGFSGRIPQELFQIQDLDIALNLSCNNLSGVIPPQISSLKKLNILDMSHNRLEGSLMQLSALDNLVSLNVSYNNFTGFLPDNKLFRQLSSKELEGNQGLCSQNHDSCFVGDGIGSDTGHSRQSKKLKLAIGLLVALTVILVALGVVAVARARKMIKDDSESEIGMNAWPWQFTPFQKLNFALDDVLKSLVESNIIGKGCSGIVYRAEMENGELIAVKKLWPATMGAKQDCHKDRFKDNGRDSFSGEVKTLGSIRHKNIVRFLGCCWNKNTRLLMYDYMPNGSLGSLLHERSGSCLDWDLRYKIILGAAQGLAYMHHDCVPPIVHRDIKVNNILIGLDFEPYIADFGLAKLVDDGDFARSSSTVAGSYGYMAPEYGYMMKVTEKSDVYSFGVVMLEVLTGKQPIDPTIPDGLHIVEWVRLRKGGADVIDQQLKGRSEPEVEEMMQTIGVALLCVTPTPNDRPTMKDVAAMLKEIRQDREADCTKADTVLKGSPMSKDQQTSNTNSSKGGPSTAMQQQLYTRSNNTSFSASSLLYSSSNGNITFK</sequence>
<dbReference type="Pfam" id="PF00069">
    <property type="entry name" value="Pkinase"/>
    <property type="match status" value="1"/>
</dbReference>
<dbReference type="PROSITE" id="PS51450">
    <property type="entry name" value="LRR"/>
    <property type="match status" value="2"/>
</dbReference>
<protein>
    <recommendedName>
        <fullName evidence="22">Protein kinase domain-containing protein</fullName>
    </recommendedName>
</protein>
<evidence type="ECO:0000313" key="23">
    <source>
        <dbReference type="EnsemblPlants" id="AUR62008890-RA:cds"/>
    </source>
</evidence>
<dbReference type="InterPro" id="IPR001611">
    <property type="entry name" value="Leu-rich_rpt"/>
</dbReference>
<keyword evidence="12 19" id="KW-0067">ATP-binding</keyword>
<dbReference type="Pfam" id="PF00560">
    <property type="entry name" value="LRR_1"/>
    <property type="match status" value="1"/>
</dbReference>
<dbReference type="Gene3D" id="3.30.200.20">
    <property type="entry name" value="Phosphorylase Kinase, domain 1"/>
    <property type="match status" value="1"/>
</dbReference>
<dbReference type="GO" id="GO:2000280">
    <property type="term" value="P:regulation of root development"/>
    <property type="evidence" value="ECO:0007669"/>
    <property type="project" value="UniProtKB-ARBA"/>
</dbReference>
<keyword evidence="13" id="KW-0832">Ubl conjugation</keyword>
<dbReference type="GO" id="GO:0001653">
    <property type="term" value="F:peptide receptor activity"/>
    <property type="evidence" value="ECO:0007669"/>
    <property type="project" value="UniProtKB-ARBA"/>
</dbReference>
<name>A0A803LAK1_CHEQI</name>
<dbReference type="PROSITE" id="PS00107">
    <property type="entry name" value="PROTEIN_KINASE_ATP"/>
    <property type="match status" value="1"/>
</dbReference>
<dbReference type="Gramene" id="AUR62008890-RA">
    <property type="protein sequence ID" value="AUR62008890-RA:cds"/>
    <property type="gene ID" value="AUR62008890"/>
</dbReference>
<dbReference type="SUPFAM" id="SSF52058">
    <property type="entry name" value="L domain-like"/>
    <property type="match status" value="2"/>
</dbReference>
<evidence type="ECO:0000256" key="14">
    <source>
        <dbReference type="ARBA" id="ARBA00022989"/>
    </source>
</evidence>
<dbReference type="InterPro" id="IPR040990">
    <property type="entry name" value="DUF5600"/>
</dbReference>
<evidence type="ECO:0000256" key="17">
    <source>
        <dbReference type="ARBA" id="ARBA00023170"/>
    </source>
</evidence>
<proteinExistence type="predicted"/>
<evidence type="ECO:0000256" key="15">
    <source>
        <dbReference type="ARBA" id="ARBA00023136"/>
    </source>
</evidence>
<evidence type="ECO:0000259" key="22">
    <source>
        <dbReference type="PROSITE" id="PS50011"/>
    </source>
</evidence>
<reference evidence="23" key="1">
    <citation type="journal article" date="2017" name="Nature">
        <title>The genome of Chenopodium quinoa.</title>
        <authorList>
            <person name="Jarvis D.E."/>
            <person name="Ho Y.S."/>
            <person name="Lightfoot D.J."/>
            <person name="Schmoeckel S.M."/>
            <person name="Li B."/>
            <person name="Borm T.J.A."/>
            <person name="Ohyanagi H."/>
            <person name="Mineta K."/>
            <person name="Michell C.T."/>
            <person name="Saber N."/>
            <person name="Kharbatia N.M."/>
            <person name="Rupper R.R."/>
            <person name="Sharp A.R."/>
            <person name="Dally N."/>
            <person name="Boughton B.A."/>
            <person name="Woo Y.H."/>
            <person name="Gao G."/>
            <person name="Schijlen E.G.W.M."/>
            <person name="Guo X."/>
            <person name="Momin A.A."/>
            <person name="Negrao S."/>
            <person name="Al-Babili S."/>
            <person name="Gehring C."/>
            <person name="Roessner U."/>
            <person name="Jung C."/>
            <person name="Murphy K."/>
            <person name="Arold S.T."/>
            <person name="Gojobori T."/>
            <person name="van der Linden C.G."/>
            <person name="van Loo E.N."/>
            <person name="Jellen E.N."/>
            <person name="Maughan P.J."/>
            <person name="Tester M."/>
        </authorList>
    </citation>
    <scope>NUCLEOTIDE SEQUENCE [LARGE SCALE GENOMIC DNA]</scope>
    <source>
        <strain evidence="23">cv. PI 614886</strain>
    </source>
</reference>
<dbReference type="SUPFAM" id="SSF52047">
    <property type="entry name" value="RNI-like"/>
    <property type="match status" value="1"/>
</dbReference>
<evidence type="ECO:0000256" key="6">
    <source>
        <dbReference type="ARBA" id="ARBA00022679"/>
    </source>
</evidence>
<dbReference type="Gene3D" id="1.10.510.10">
    <property type="entry name" value="Transferase(Phosphotransferase) domain 1"/>
    <property type="match status" value="1"/>
</dbReference>
<dbReference type="Pfam" id="PF16880">
    <property type="entry name" value="EHD_N"/>
    <property type="match status" value="1"/>
</dbReference>
<keyword evidence="14 21" id="KW-1133">Transmembrane helix</keyword>
<dbReference type="GO" id="GO:0010078">
    <property type="term" value="P:maintenance of root meristem identity"/>
    <property type="evidence" value="ECO:0007669"/>
    <property type="project" value="UniProtKB-ARBA"/>
</dbReference>
<keyword evidence="6" id="KW-0808">Transferase</keyword>
<evidence type="ECO:0000256" key="10">
    <source>
        <dbReference type="ARBA" id="ARBA00022741"/>
    </source>
</evidence>
<dbReference type="FunFam" id="3.30.200.20:FF:000517">
    <property type="entry name" value="probable LRR receptor-like serine/threonine-protein kinase At1g34110"/>
    <property type="match status" value="1"/>
</dbReference>
<dbReference type="EnsemblPlants" id="AUR62008890-RA">
    <property type="protein sequence ID" value="AUR62008890-RA:cds"/>
    <property type="gene ID" value="AUR62008890"/>
</dbReference>
<dbReference type="InterPro" id="IPR027417">
    <property type="entry name" value="P-loop_NTPase"/>
</dbReference>
<dbReference type="FunFam" id="1.10.510.10:FF:000276">
    <property type="entry name" value="LRR receptor-like serine/threonine-protein kinase RCH1"/>
    <property type="match status" value="1"/>
</dbReference>
<keyword evidence="16" id="KW-1015">Disulfide bond</keyword>
<keyword evidence="2" id="KW-1003">Cell membrane</keyword>
<keyword evidence="17" id="KW-0675">Receptor</keyword>
<dbReference type="GO" id="GO:0004674">
    <property type="term" value="F:protein serine/threonine kinase activity"/>
    <property type="evidence" value="ECO:0007669"/>
    <property type="project" value="UniProtKB-KW"/>
</dbReference>
<dbReference type="FunFam" id="3.80.10.10:FF:000333">
    <property type="entry name" value="LRR receptor-like serine/threonine-protein kinase RCH1"/>
    <property type="match status" value="1"/>
</dbReference>
<keyword evidence="7 21" id="KW-0812">Transmembrane</keyword>
<evidence type="ECO:0000256" key="1">
    <source>
        <dbReference type="ARBA" id="ARBA00004251"/>
    </source>
</evidence>
<dbReference type="GO" id="GO:0033612">
    <property type="term" value="F:receptor serine/threonine kinase binding"/>
    <property type="evidence" value="ECO:0007669"/>
    <property type="project" value="TreeGrafter"/>
</dbReference>
<dbReference type="GO" id="GO:0005524">
    <property type="term" value="F:ATP binding"/>
    <property type="evidence" value="ECO:0007669"/>
    <property type="project" value="UniProtKB-UniRule"/>
</dbReference>
<evidence type="ECO:0000256" key="12">
    <source>
        <dbReference type="ARBA" id="ARBA00022840"/>
    </source>
</evidence>
<keyword evidence="18" id="KW-0325">Glycoprotein</keyword>
<evidence type="ECO:0000256" key="13">
    <source>
        <dbReference type="ARBA" id="ARBA00022843"/>
    </source>
</evidence>
<dbReference type="InterPro" id="IPR008271">
    <property type="entry name" value="Ser/Thr_kinase_AS"/>
</dbReference>
<dbReference type="InterPro" id="IPR000719">
    <property type="entry name" value="Prot_kinase_dom"/>
</dbReference>
<feature type="domain" description="Protein kinase" evidence="22">
    <location>
        <begin position="971"/>
        <end position="1255"/>
    </location>
</feature>
<dbReference type="FunFam" id="3.80.10.10:FF:000400">
    <property type="entry name" value="Nuclear pore complex protein NUP107"/>
    <property type="match status" value="1"/>
</dbReference>
<dbReference type="PANTHER" id="PTHR48056">
    <property type="entry name" value="LRR RECEPTOR-LIKE SERINE/THREONINE-PROTEIN KINASE-RELATED"/>
    <property type="match status" value="1"/>
</dbReference>
<keyword evidence="15 21" id="KW-0472">Membrane</keyword>
<evidence type="ECO:0000256" key="9">
    <source>
        <dbReference type="ARBA" id="ARBA00022737"/>
    </source>
</evidence>
<evidence type="ECO:0000256" key="18">
    <source>
        <dbReference type="ARBA" id="ARBA00023180"/>
    </source>
</evidence>
<dbReference type="Proteomes" id="UP000596660">
    <property type="component" value="Unplaced"/>
</dbReference>